<name>A0A2A2LY62_9BILA</name>
<dbReference type="EMBL" id="LIAE01006336">
    <property type="protein sequence ID" value="PAV91098.1"/>
    <property type="molecule type" value="Genomic_DNA"/>
</dbReference>
<sequence>MGREGTSSARRRESLCALSTKLLLAGKCKSIDDFSWSVERGMQQNGMTMGKDRKVLILAVQESIWCDVANLLPSEKGLSQFKTVDRVNFAAKVGEKNPLGGWGHDEARRAVIGSICARCDAMIRSVPVQARPTTTTPFEDRPLALCGRSLEKGCSSRLDEEIMRGQQLEECEQIQQIQLSQVRGSAILQSDLKEMGRKIEIDKFSEAISVFFLVIRGTFSEQSTE</sequence>
<comment type="caution">
    <text evidence="1">The sequence shown here is derived from an EMBL/GenBank/DDBJ whole genome shotgun (WGS) entry which is preliminary data.</text>
</comment>
<organism evidence="1 2">
    <name type="scientific">Diploscapter pachys</name>
    <dbReference type="NCBI Taxonomy" id="2018661"/>
    <lineage>
        <taxon>Eukaryota</taxon>
        <taxon>Metazoa</taxon>
        <taxon>Ecdysozoa</taxon>
        <taxon>Nematoda</taxon>
        <taxon>Chromadorea</taxon>
        <taxon>Rhabditida</taxon>
        <taxon>Rhabditina</taxon>
        <taxon>Rhabditomorpha</taxon>
        <taxon>Rhabditoidea</taxon>
        <taxon>Rhabditidae</taxon>
        <taxon>Diploscapter</taxon>
    </lineage>
</organism>
<evidence type="ECO:0000313" key="2">
    <source>
        <dbReference type="Proteomes" id="UP000218231"/>
    </source>
</evidence>
<keyword evidence="2" id="KW-1185">Reference proteome</keyword>
<dbReference type="Proteomes" id="UP000218231">
    <property type="component" value="Unassembled WGS sequence"/>
</dbReference>
<reference evidence="1 2" key="1">
    <citation type="journal article" date="2017" name="Curr. Biol.">
        <title>Genome architecture and evolution of a unichromosomal asexual nematode.</title>
        <authorList>
            <person name="Fradin H."/>
            <person name="Zegar C."/>
            <person name="Gutwein M."/>
            <person name="Lucas J."/>
            <person name="Kovtun M."/>
            <person name="Corcoran D."/>
            <person name="Baugh L.R."/>
            <person name="Kiontke K."/>
            <person name="Gunsalus K."/>
            <person name="Fitch D.H."/>
            <person name="Piano F."/>
        </authorList>
    </citation>
    <scope>NUCLEOTIDE SEQUENCE [LARGE SCALE GENOMIC DNA]</scope>
    <source>
        <strain evidence="1">PF1309</strain>
    </source>
</reference>
<dbReference type="AlphaFoldDB" id="A0A2A2LY62"/>
<gene>
    <name evidence="1" type="ORF">WR25_02801</name>
</gene>
<proteinExistence type="predicted"/>
<accession>A0A2A2LY62</accession>
<evidence type="ECO:0000313" key="1">
    <source>
        <dbReference type="EMBL" id="PAV91098.1"/>
    </source>
</evidence>
<protein>
    <submittedName>
        <fullName evidence="1">Uncharacterized protein</fullName>
    </submittedName>
</protein>